<gene>
    <name evidence="2" type="ORF">NEMBOFW57_008090</name>
</gene>
<feature type="transmembrane region" description="Helical" evidence="1">
    <location>
        <begin position="435"/>
        <end position="456"/>
    </location>
</feature>
<sequence length="500" mass="57127">MDDSMFRAYMADCKCVNEATSYLEILSYSDPSYNTSEEHEFRPEELPDELRNFLRRRVTFAPPELCNGVNLVGGMRLMEHTKQHLSLQLNAKHPETFAPGHISLPHELYEDMVRAMRLPFCAIESTSVVGPFFWAALDQDDEDPHLQIIFRKSDVRKKGFTRGWELVLSHSFRTNITEGYAKGTPTTDMIESIKRLRTCASQILHPFLLPVIILNHNVFGKTEKRHRDARNWLCNLEDVLCVRDFVTAESNSILDVDQINRDLVECHAQVLWVRPQAYKEIIKGIHGAMDRFWGQACDNRAHGGVGGEVHKLHRSLLARLEFYTARLTGIENYADATIERLANQRMALANIIAHKDSKLGLQMAGVQSRLAHTAGREGTSMISLFGAIFLPATYLASIFSMSFFDFTPGGNNDNTTSPPVAGASDSRSSFVSPMLWIYFAITVPLTLLLVVWWRWWDRRRSTRYAQEDVEIEMGIENMERHILMSMREKTLKKAATRNLE</sequence>
<comment type="caution">
    <text evidence="2">The sequence shown here is derived from an EMBL/GenBank/DDBJ whole genome shotgun (WGS) entry which is preliminary data.</text>
</comment>
<evidence type="ECO:0000256" key="1">
    <source>
        <dbReference type="SAM" id="Phobius"/>
    </source>
</evidence>
<evidence type="ECO:0000313" key="2">
    <source>
        <dbReference type="EMBL" id="KAG7285796.1"/>
    </source>
</evidence>
<dbReference type="AlphaFoldDB" id="A0AAD4HWB1"/>
<organism evidence="2 3">
    <name type="scientific">Staphylotrichum longicolle</name>
    <dbReference type="NCBI Taxonomy" id="669026"/>
    <lineage>
        <taxon>Eukaryota</taxon>
        <taxon>Fungi</taxon>
        <taxon>Dikarya</taxon>
        <taxon>Ascomycota</taxon>
        <taxon>Pezizomycotina</taxon>
        <taxon>Sordariomycetes</taxon>
        <taxon>Sordariomycetidae</taxon>
        <taxon>Sordariales</taxon>
        <taxon>Chaetomiaceae</taxon>
        <taxon>Staphylotrichum</taxon>
    </lineage>
</organism>
<dbReference type="EMBL" id="JAHCVI010000004">
    <property type="protein sequence ID" value="KAG7285796.1"/>
    <property type="molecule type" value="Genomic_DNA"/>
</dbReference>
<keyword evidence="1" id="KW-1133">Transmembrane helix</keyword>
<feature type="transmembrane region" description="Helical" evidence="1">
    <location>
        <begin position="382"/>
        <end position="404"/>
    </location>
</feature>
<dbReference type="Proteomes" id="UP001197093">
    <property type="component" value="Unassembled WGS sequence"/>
</dbReference>
<dbReference type="Gene3D" id="1.20.58.340">
    <property type="entry name" value="Magnesium transport protein CorA, transmembrane region"/>
    <property type="match status" value="1"/>
</dbReference>
<keyword evidence="1" id="KW-0472">Membrane</keyword>
<name>A0AAD4HWB1_9PEZI</name>
<proteinExistence type="predicted"/>
<protein>
    <submittedName>
        <fullName evidence="2">Uncharacterized protein</fullName>
    </submittedName>
</protein>
<accession>A0AAD4HWB1</accession>
<reference evidence="2" key="1">
    <citation type="submission" date="2023-02" db="EMBL/GenBank/DDBJ databases">
        <authorList>
            <person name="Palmer J.M."/>
        </authorList>
    </citation>
    <scope>NUCLEOTIDE SEQUENCE</scope>
    <source>
        <strain evidence="2">FW57</strain>
    </source>
</reference>
<evidence type="ECO:0000313" key="3">
    <source>
        <dbReference type="Proteomes" id="UP001197093"/>
    </source>
</evidence>
<keyword evidence="1" id="KW-0812">Transmembrane</keyword>
<keyword evidence="3" id="KW-1185">Reference proteome</keyword>